<reference evidence="10 11" key="1">
    <citation type="submission" date="2017-06" db="EMBL/GenBank/DDBJ databases">
        <title>Complete genome sequence of Nitrospirillum amazonense strain CBAmC, an endophytic nitrogen-fixing and plant growth-promoting bacterium, isolated from sugarcane.</title>
        <authorList>
            <person name="Schwab S."/>
            <person name="dos Santos Teixeira K.R."/>
            <person name="Simoes Araujo J.L."/>
            <person name="Soares Vidal M."/>
            <person name="Borges de Freitas H.R."/>
            <person name="Rivello Crivelaro A.L."/>
            <person name="Bueno de Camargo Nunes A."/>
            <person name="dos Santos C.M."/>
            <person name="Palmeira da Silva Rosa D."/>
            <person name="da Silva Padilha D."/>
            <person name="da Silva E."/>
            <person name="Araujo Terra L."/>
            <person name="Soares Mendes V."/>
            <person name="Farinelli L."/>
            <person name="Magalhaes Cruz L."/>
            <person name="Baldani J.I."/>
        </authorList>
    </citation>
    <scope>NUCLEOTIDE SEQUENCE [LARGE SCALE GENOMIC DNA]</scope>
    <source>
        <strain evidence="10 11">CBAmC</strain>
    </source>
</reference>
<sequence length="657" mass="71209">MAAQRFLRASGEPRGGGTGGRKGIDLIQAVILAGGGGTRLKSVTGDLPKPLVDVCGTPLLGRQLEMIAQSSIRDVLVLTGYGAGAIADYCQDGAKWGLNLRTVAEPQARGTAGAVLDARNLLAPTFVVFYGDTVLDVDVDRLLAHHRQHGADATLFLHPNDHPYDSDLVDLDADGRVRRFLPYPHPEGMDYHNIVNAGLYVLERDAVLATGGLPDKPDFGKHVFSRMLAEGRTLQGYVSPEYIKDAGTPDRIAKVRTDIEKGRVARMSLRHPVPAVFLDRDGVLNVEKGRIARPEDLELTPGAAPALARLNRADYRTVVVTNQAIVARGDCTLEELDAIHARLETLLGAERAFFDRLYFCPHHPDKGFPKEVAALKIVCDCRKPAPGMVHSAARDLNIDVARSWMIGDSSSDMGLARACGMGGILVRSGHGGNDGKSTALPHLVVDDLAAAVRFILDAWPKLEARLDGLAADLRSGDVALIGGSARSGKSVLAQCLALHLARQGRRAVVLGLDSWLKSHDQRDDGVLGRYDLPAADRALTTLLARGPAVTPPRYDTATRLSHDGTEAISLVADDILIIEGVPALTQAAWLAKARKRWFVAADEDGRKRRFFQEYRRRGWSDDLIEATYQSRMQDELPVILASKDQAEQIISLDGILE</sequence>
<dbReference type="InterPro" id="IPR006549">
    <property type="entry name" value="HAD-SF_hydro_IIIA"/>
</dbReference>
<keyword evidence="3" id="KW-0963">Cytoplasm</keyword>
<keyword evidence="11" id="KW-1185">Reference proteome</keyword>
<evidence type="ECO:0000313" key="10">
    <source>
        <dbReference type="EMBL" id="ASG24697.1"/>
    </source>
</evidence>
<dbReference type="GO" id="GO:0016791">
    <property type="term" value="F:phosphatase activity"/>
    <property type="evidence" value="ECO:0007669"/>
    <property type="project" value="InterPro"/>
</dbReference>
<dbReference type="CDD" id="cd07503">
    <property type="entry name" value="HAD_HisB-N"/>
    <property type="match status" value="1"/>
</dbReference>
<dbReference type="SUPFAM" id="SSF53448">
    <property type="entry name" value="Nucleotide-diphospho-sugar transferases"/>
    <property type="match status" value="1"/>
</dbReference>
<dbReference type="Gene3D" id="3.40.50.1000">
    <property type="entry name" value="HAD superfamily/HAD-like"/>
    <property type="match status" value="1"/>
</dbReference>
<evidence type="ECO:0000256" key="5">
    <source>
        <dbReference type="ARBA" id="ARBA00022801"/>
    </source>
</evidence>
<dbReference type="PANTHER" id="PTHR42891:SF1">
    <property type="entry name" value="D-GLYCERO-BETA-D-MANNO-HEPTOSE-1,7-BISPHOSPHATE 7-PHOSPHATASE"/>
    <property type="match status" value="1"/>
</dbReference>
<dbReference type="Pfam" id="PF00483">
    <property type="entry name" value="NTP_transferase"/>
    <property type="match status" value="1"/>
</dbReference>
<dbReference type="GO" id="GO:0046872">
    <property type="term" value="F:metal ion binding"/>
    <property type="evidence" value="ECO:0007669"/>
    <property type="project" value="UniProtKB-KW"/>
</dbReference>
<dbReference type="InterPro" id="IPR027417">
    <property type="entry name" value="P-loop_NTPase"/>
</dbReference>
<evidence type="ECO:0000256" key="3">
    <source>
        <dbReference type="ARBA" id="ARBA00022490"/>
    </source>
</evidence>
<dbReference type="GO" id="GO:0005737">
    <property type="term" value="C:cytoplasm"/>
    <property type="evidence" value="ECO:0007669"/>
    <property type="project" value="UniProtKB-SubCell"/>
</dbReference>
<comment type="subcellular location">
    <subcellularLocation>
        <location evidence="1">Cytoplasm</location>
    </subcellularLocation>
</comment>
<accession>A0A248K151</accession>
<dbReference type="EMBL" id="CP022112">
    <property type="protein sequence ID" value="ASG24697.1"/>
    <property type="molecule type" value="Genomic_DNA"/>
</dbReference>
<evidence type="ECO:0000259" key="9">
    <source>
        <dbReference type="Pfam" id="PF00483"/>
    </source>
</evidence>
<keyword evidence="5" id="KW-0378">Hydrolase</keyword>
<dbReference type="Pfam" id="PF13242">
    <property type="entry name" value="Hydrolase_like"/>
    <property type="match status" value="1"/>
</dbReference>
<dbReference type="CDD" id="cd04181">
    <property type="entry name" value="NTP_transferase"/>
    <property type="match status" value="1"/>
</dbReference>
<dbReference type="SUPFAM" id="SSF56784">
    <property type="entry name" value="HAD-like"/>
    <property type="match status" value="1"/>
</dbReference>
<gene>
    <name evidence="10" type="ORF">Y958_28030</name>
</gene>
<organism evidence="10 11">
    <name type="scientific">Nitrospirillum viridazoti CBAmc</name>
    <dbReference type="NCBI Taxonomy" id="1441467"/>
    <lineage>
        <taxon>Bacteria</taxon>
        <taxon>Pseudomonadati</taxon>
        <taxon>Pseudomonadota</taxon>
        <taxon>Alphaproteobacteria</taxon>
        <taxon>Rhodospirillales</taxon>
        <taxon>Azospirillaceae</taxon>
        <taxon>Nitrospirillum</taxon>
        <taxon>Nitrospirillum viridazoti</taxon>
    </lineage>
</organism>
<dbReference type="Gene3D" id="3.90.550.10">
    <property type="entry name" value="Spore Coat Polysaccharide Biosynthesis Protein SpsA, Chain A"/>
    <property type="match status" value="1"/>
</dbReference>
<keyword evidence="4" id="KW-0479">Metal-binding</keyword>
<dbReference type="Proteomes" id="UP000197153">
    <property type="component" value="Chromosome 3"/>
</dbReference>
<keyword evidence="6" id="KW-0119">Carbohydrate metabolism</keyword>
<dbReference type="InterPro" id="IPR005835">
    <property type="entry name" value="NTP_transferase_dom"/>
</dbReference>
<dbReference type="AlphaFoldDB" id="A0A248K151"/>
<dbReference type="NCBIfam" id="TIGR01662">
    <property type="entry name" value="HAD-SF-IIIA"/>
    <property type="match status" value="1"/>
</dbReference>
<dbReference type="InterPro" id="IPR036412">
    <property type="entry name" value="HAD-like_sf"/>
</dbReference>
<dbReference type="InterPro" id="IPR029044">
    <property type="entry name" value="Nucleotide-diphossugar_trans"/>
</dbReference>
<proteinExistence type="inferred from homology"/>
<dbReference type="KEGG" id="nao:Y958_28030"/>
<evidence type="ECO:0000313" key="11">
    <source>
        <dbReference type="Proteomes" id="UP000197153"/>
    </source>
</evidence>
<dbReference type="PANTHER" id="PTHR42891">
    <property type="entry name" value="D-GLYCERO-BETA-D-MANNO-HEPTOSE-1,7-BISPHOSPHATE 7-PHOSPHATASE"/>
    <property type="match status" value="1"/>
</dbReference>
<comment type="similarity">
    <text evidence="2">Belongs to the GmhB family.</text>
</comment>
<protein>
    <recommendedName>
        <fullName evidence="7">D,D-heptose 1,7-bisphosphate phosphatase</fullName>
    </recommendedName>
</protein>
<feature type="region of interest" description="Disordered" evidence="8">
    <location>
        <begin position="1"/>
        <end position="21"/>
    </location>
</feature>
<dbReference type="InterPro" id="IPR023214">
    <property type="entry name" value="HAD_sf"/>
</dbReference>
<evidence type="ECO:0000256" key="1">
    <source>
        <dbReference type="ARBA" id="ARBA00004496"/>
    </source>
</evidence>
<evidence type="ECO:0000256" key="6">
    <source>
        <dbReference type="ARBA" id="ARBA00023277"/>
    </source>
</evidence>
<dbReference type="GO" id="GO:0005975">
    <property type="term" value="P:carbohydrate metabolic process"/>
    <property type="evidence" value="ECO:0007669"/>
    <property type="project" value="InterPro"/>
</dbReference>
<dbReference type="SUPFAM" id="SSF52540">
    <property type="entry name" value="P-loop containing nucleoside triphosphate hydrolases"/>
    <property type="match status" value="1"/>
</dbReference>
<evidence type="ECO:0000256" key="2">
    <source>
        <dbReference type="ARBA" id="ARBA00005628"/>
    </source>
</evidence>
<evidence type="ECO:0000256" key="7">
    <source>
        <dbReference type="ARBA" id="ARBA00031828"/>
    </source>
</evidence>
<evidence type="ECO:0000256" key="8">
    <source>
        <dbReference type="SAM" id="MobiDB-lite"/>
    </source>
</evidence>
<name>A0A248K151_9PROT</name>
<dbReference type="Gene3D" id="3.40.50.300">
    <property type="entry name" value="P-loop containing nucleotide triphosphate hydrolases"/>
    <property type="match status" value="1"/>
</dbReference>
<dbReference type="InterPro" id="IPR006543">
    <property type="entry name" value="Histidinol-phos"/>
</dbReference>
<dbReference type="NCBIfam" id="TIGR01656">
    <property type="entry name" value="Histidinol-ppas"/>
    <property type="match status" value="1"/>
</dbReference>
<dbReference type="InterPro" id="IPR004446">
    <property type="entry name" value="Heptose_bisP_phosphatase"/>
</dbReference>
<feature type="domain" description="Nucleotidyl transferase" evidence="9">
    <location>
        <begin position="29"/>
        <end position="261"/>
    </location>
</feature>
<evidence type="ECO:0000256" key="4">
    <source>
        <dbReference type="ARBA" id="ARBA00022723"/>
    </source>
</evidence>